<dbReference type="RefSeq" id="XP_068364461.1">
    <property type="nucleotide sequence ID" value="XM_068500724.1"/>
</dbReference>
<dbReference type="AlphaFoldDB" id="A0A1J4KPH9"/>
<dbReference type="OrthoDB" id="10650469at2759"/>
<evidence type="ECO:0000313" key="3">
    <source>
        <dbReference type="Proteomes" id="UP000179807"/>
    </source>
</evidence>
<keyword evidence="3" id="KW-1185">Reference proteome</keyword>
<name>A0A1J4KPH9_9EUKA</name>
<accession>A0A1J4KPH9</accession>
<dbReference type="EMBL" id="MLAK01000591">
    <property type="protein sequence ID" value="OHT11325.1"/>
    <property type="molecule type" value="Genomic_DNA"/>
</dbReference>
<dbReference type="GeneID" id="94835428"/>
<organism evidence="2 3">
    <name type="scientific">Tritrichomonas foetus</name>
    <dbReference type="NCBI Taxonomy" id="1144522"/>
    <lineage>
        <taxon>Eukaryota</taxon>
        <taxon>Metamonada</taxon>
        <taxon>Parabasalia</taxon>
        <taxon>Tritrichomonadida</taxon>
        <taxon>Tritrichomonadidae</taxon>
        <taxon>Tritrichomonas</taxon>
    </lineage>
</organism>
<sequence length="329" mass="37842">MMKINNQKTSEQHRFVRSSSFALYGINTSESTGSLLLSQNRTNSTRNFINESSSSLILGHNNTQNIYHLKPRPPTSPRLNRRPYPKTQSSDDESRDCNSQSENDFSNIDDDIISPNLNDSFLVQSLVNSIPNNNALRNKKISYRINRDVKKTFFGKRTHFQLLKGSTPLYHTKLKKTKNVNQIFIGRGKQIHYKDQDFAGVLLACRDNTNFSLRDSRSAYGEEILTIKYSFKLEKQVWCSVCFMNSYTDFGRFLCTRSNAQLDFGGRLVKPSWKNMILEDSNHNEIIATMQVSRDSFYIDAESSVNDIMVFVLGISLFLMKKLRPPIKI</sequence>
<gene>
    <name evidence="2" type="ORF">TRFO_19313</name>
</gene>
<protein>
    <recommendedName>
        <fullName evidence="4">Tubby C-terminal domain-containing protein</fullName>
    </recommendedName>
</protein>
<evidence type="ECO:0008006" key="4">
    <source>
        <dbReference type="Google" id="ProtNLM"/>
    </source>
</evidence>
<evidence type="ECO:0000313" key="2">
    <source>
        <dbReference type="EMBL" id="OHT11325.1"/>
    </source>
</evidence>
<dbReference type="Proteomes" id="UP000179807">
    <property type="component" value="Unassembled WGS sequence"/>
</dbReference>
<reference evidence="2" key="1">
    <citation type="submission" date="2016-10" db="EMBL/GenBank/DDBJ databases">
        <authorList>
            <person name="Benchimol M."/>
            <person name="Almeida L.G."/>
            <person name="Vasconcelos A.T."/>
            <person name="Perreira-Neves A."/>
            <person name="Rosa I.A."/>
            <person name="Tasca T."/>
            <person name="Bogo M.R."/>
            <person name="de Souza W."/>
        </authorList>
    </citation>
    <scope>NUCLEOTIDE SEQUENCE [LARGE SCALE GENOMIC DNA]</scope>
    <source>
        <strain evidence="2">K</strain>
    </source>
</reference>
<feature type="region of interest" description="Disordered" evidence="1">
    <location>
        <begin position="67"/>
        <end position="109"/>
    </location>
</feature>
<comment type="caution">
    <text evidence="2">The sequence shown here is derived from an EMBL/GenBank/DDBJ whole genome shotgun (WGS) entry which is preliminary data.</text>
</comment>
<dbReference type="VEuPathDB" id="TrichDB:TRFO_19313"/>
<proteinExistence type="predicted"/>
<evidence type="ECO:0000256" key="1">
    <source>
        <dbReference type="SAM" id="MobiDB-lite"/>
    </source>
</evidence>